<dbReference type="InterPro" id="IPR049249">
    <property type="entry name" value="DUF6882"/>
</dbReference>
<dbReference type="EMBL" id="JBHMCA010000070">
    <property type="protein sequence ID" value="MFB9450087.1"/>
    <property type="molecule type" value="Genomic_DNA"/>
</dbReference>
<dbReference type="Proteomes" id="UP001589608">
    <property type="component" value="Unassembled WGS sequence"/>
</dbReference>
<comment type="caution">
    <text evidence="1">The sequence shown here is derived from an EMBL/GenBank/DDBJ whole genome shotgun (WGS) entry which is preliminary data.</text>
</comment>
<keyword evidence="2" id="KW-1185">Reference proteome</keyword>
<accession>A0ABV5MMJ3</accession>
<proteinExistence type="predicted"/>
<evidence type="ECO:0000313" key="1">
    <source>
        <dbReference type="EMBL" id="MFB9450087.1"/>
    </source>
</evidence>
<sequence length="180" mass="18880">MGIFGRGKAAAGSASTPGSADLATLLLQGEEMIGRLAEAHMSWGLGTADHWGLDQRTGIITWTFPDKTATAAAQLIGSYNPSATSWLWAWANESVLPAMSQDSRTVRDWAEEHGQAGLARPKVEADDDVAASLSALAVRITRATGFYRGAGTASIPIITFGDVTLATNDGKVSSFKVAIE</sequence>
<dbReference type="Pfam" id="PF21813">
    <property type="entry name" value="DUF6882"/>
    <property type="match status" value="1"/>
</dbReference>
<evidence type="ECO:0000313" key="2">
    <source>
        <dbReference type="Proteomes" id="UP001589608"/>
    </source>
</evidence>
<reference evidence="1 2" key="1">
    <citation type="submission" date="2024-09" db="EMBL/GenBank/DDBJ databases">
        <authorList>
            <person name="Sun Q."/>
            <person name="Mori K."/>
        </authorList>
    </citation>
    <scope>NUCLEOTIDE SEQUENCE [LARGE SCALE GENOMIC DNA]</scope>
    <source>
        <strain evidence="1 2">JCM 3307</strain>
    </source>
</reference>
<name>A0ABV5MMJ3_9ACTN</name>
<dbReference type="RefSeq" id="WP_223093330.1">
    <property type="nucleotide sequence ID" value="NZ_CP061913.1"/>
</dbReference>
<organism evidence="1 2">
    <name type="scientific">Dactylosporangium vinaceum</name>
    <dbReference type="NCBI Taxonomy" id="53362"/>
    <lineage>
        <taxon>Bacteria</taxon>
        <taxon>Bacillati</taxon>
        <taxon>Actinomycetota</taxon>
        <taxon>Actinomycetes</taxon>
        <taxon>Micromonosporales</taxon>
        <taxon>Micromonosporaceae</taxon>
        <taxon>Dactylosporangium</taxon>
    </lineage>
</organism>
<gene>
    <name evidence="1" type="ORF">ACFFTR_44005</name>
</gene>
<protein>
    <submittedName>
        <fullName evidence="1">DUF6882 domain-containing protein</fullName>
    </submittedName>
</protein>